<dbReference type="Gene3D" id="1.20.120.530">
    <property type="entry name" value="GntR ligand-binding domain-like"/>
    <property type="match status" value="1"/>
</dbReference>
<reference evidence="5 7" key="1">
    <citation type="journal article" date="2016" name="Genome Announc.">
        <title>Complete Genome Sequence of the Amino Acid-Fermenting Clostridium propionicum X2 (DSM 1682).</title>
        <authorList>
            <person name="Poehlein A."/>
            <person name="Schlien K."/>
            <person name="Chowdhury N.P."/>
            <person name="Gottschalk G."/>
            <person name="Buckel W."/>
            <person name="Daniel R."/>
        </authorList>
    </citation>
    <scope>NUCLEOTIDE SEQUENCE [LARGE SCALE GENOMIC DNA]</scope>
    <source>
        <strain evidence="5 7">X2</strain>
    </source>
</reference>
<name>A0A0X1U8P8_ANAPI</name>
<dbReference type="OrthoDB" id="9799482at2"/>
<evidence type="ECO:0000313" key="7">
    <source>
        <dbReference type="Proteomes" id="UP000068026"/>
    </source>
</evidence>
<proteinExistence type="predicted"/>
<gene>
    <name evidence="5" type="primary">nanR</name>
    <name evidence="5" type="ORF">CPRO_17350</name>
    <name evidence="6" type="ORF">SAMN02745151_02361</name>
</gene>
<dbReference type="PANTHER" id="PTHR43537">
    <property type="entry name" value="TRANSCRIPTIONAL REGULATOR, GNTR FAMILY"/>
    <property type="match status" value="1"/>
</dbReference>
<dbReference type="InterPro" id="IPR008920">
    <property type="entry name" value="TF_FadR/GntR_C"/>
</dbReference>
<dbReference type="Proteomes" id="UP000184204">
    <property type="component" value="Unassembled WGS sequence"/>
</dbReference>
<evidence type="ECO:0000259" key="4">
    <source>
        <dbReference type="Pfam" id="PF07729"/>
    </source>
</evidence>
<organism evidence="6 8">
    <name type="scientific">Anaerotignum propionicum DSM 1682</name>
    <dbReference type="NCBI Taxonomy" id="991789"/>
    <lineage>
        <taxon>Bacteria</taxon>
        <taxon>Bacillati</taxon>
        <taxon>Bacillota</taxon>
        <taxon>Clostridia</taxon>
        <taxon>Lachnospirales</taxon>
        <taxon>Anaerotignaceae</taxon>
        <taxon>Anaerotignum</taxon>
    </lineage>
</organism>
<reference evidence="8" key="3">
    <citation type="submission" date="2016-11" db="EMBL/GenBank/DDBJ databases">
        <authorList>
            <person name="Jaros S."/>
            <person name="Januszkiewicz K."/>
            <person name="Wedrychowicz H."/>
        </authorList>
    </citation>
    <scope>NUCLEOTIDE SEQUENCE [LARGE SCALE GENOMIC DNA]</scope>
    <source>
        <strain evidence="8">DSM 1682</strain>
    </source>
</reference>
<dbReference type="AlphaFoldDB" id="A0A0X1U8P8"/>
<dbReference type="RefSeq" id="WP_066050337.1">
    <property type="nucleotide sequence ID" value="NZ_CP014223.1"/>
</dbReference>
<protein>
    <submittedName>
        <fullName evidence="6">FCD domain-containing protein</fullName>
    </submittedName>
    <submittedName>
        <fullName evidence="5">Transcriptional regulator NanR</fullName>
    </submittedName>
</protein>
<feature type="domain" description="GntR C-terminal" evidence="4">
    <location>
        <begin position="2"/>
        <end position="118"/>
    </location>
</feature>
<sequence length="151" mass="18020">MIIEPELAYYVTLRATDEEIIFLKHLLEEDTKKHVITNFFHTDDFHFHRQVAKYARNDILENLLTTILEQLSADEYGNFNKFVDNSIKMDSFNDHMSVFQAIQKRDPLLAKDIMYRHLFARMKVINPDYGTNLTHSEKIRDIRLEQSEQQK</sequence>
<dbReference type="Proteomes" id="UP000068026">
    <property type="component" value="Chromosome"/>
</dbReference>
<evidence type="ECO:0000256" key="1">
    <source>
        <dbReference type="ARBA" id="ARBA00023015"/>
    </source>
</evidence>
<dbReference type="EMBL" id="FQUA01000012">
    <property type="protein sequence ID" value="SHE97049.1"/>
    <property type="molecule type" value="Genomic_DNA"/>
</dbReference>
<evidence type="ECO:0000313" key="5">
    <source>
        <dbReference type="EMBL" id="AMJ41323.1"/>
    </source>
</evidence>
<evidence type="ECO:0000313" key="6">
    <source>
        <dbReference type="EMBL" id="SHE97049.1"/>
    </source>
</evidence>
<reference evidence="6" key="4">
    <citation type="submission" date="2016-11" db="EMBL/GenBank/DDBJ databases">
        <authorList>
            <person name="Varghese N."/>
            <person name="Submissions S."/>
        </authorList>
    </citation>
    <scope>NUCLEOTIDE SEQUENCE</scope>
    <source>
        <strain evidence="6">DSM 1682</strain>
    </source>
</reference>
<dbReference type="PANTHER" id="PTHR43537:SF5">
    <property type="entry name" value="UXU OPERON TRANSCRIPTIONAL REGULATOR"/>
    <property type="match status" value="1"/>
</dbReference>
<keyword evidence="3" id="KW-0804">Transcription</keyword>
<dbReference type="GO" id="GO:0003677">
    <property type="term" value="F:DNA binding"/>
    <property type="evidence" value="ECO:0007669"/>
    <property type="project" value="UniProtKB-KW"/>
</dbReference>
<dbReference type="InterPro" id="IPR011711">
    <property type="entry name" value="GntR_C"/>
</dbReference>
<keyword evidence="2" id="KW-0238">DNA-binding</keyword>
<dbReference type="SUPFAM" id="SSF48008">
    <property type="entry name" value="GntR ligand-binding domain-like"/>
    <property type="match status" value="1"/>
</dbReference>
<dbReference type="EMBL" id="CP014223">
    <property type="protein sequence ID" value="AMJ41323.1"/>
    <property type="molecule type" value="Genomic_DNA"/>
</dbReference>
<evidence type="ECO:0000256" key="2">
    <source>
        <dbReference type="ARBA" id="ARBA00023125"/>
    </source>
</evidence>
<evidence type="ECO:0000256" key="3">
    <source>
        <dbReference type="ARBA" id="ARBA00023163"/>
    </source>
</evidence>
<keyword evidence="1" id="KW-0805">Transcription regulation</keyword>
<dbReference type="Pfam" id="PF07729">
    <property type="entry name" value="FCD"/>
    <property type="match status" value="1"/>
</dbReference>
<evidence type="ECO:0000313" key="8">
    <source>
        <dbReference type="Proteomes" id="UP000184204"/>
    </source>
</evidence>
<dbReference type="KEGG" id="cpro:CPRO_17350"/>
<reference evidence="7" key="2">
    <citation type="submission" date="2016-01" db="EMBL/GenBank/DDBJ databases">
        <authorList>
            <person name="Poehlein A."/>
            <person name="Schlien K."/>
            <person name="Gottschalk G."/>
            <person name="Buckel W."/>
            <person name="Daniel R."/>
        </authorList>
    </citation>
    <scope>NUCLEOTIDE SEQUENCE [LARGE SCALE GENOMIC DNA]</scope>
    <source>
        <strain evidence="7">X2</strain>
    </source>
</reference>
<keyword evidence="7" id="KW-1185">Reference proteome</keyword>
<accession>A0A0X1U8P8</accession>